<dbReference type="EMBL" id="BSPL01000001">
    <property type="protein sequence ID" value="GLS68001.1"/>
    <property type="molecule type" value="Genomic_DNA"/>
</dbReference>
<dbReference type="AlphaFoldDB" id="A0AA37T777"/>
<evidence type="ECO:0008006" key="3">
    <source>
        <dbReference type="Google" id="ProtNLM"/>
    </source>
</evidence>
<dbReference type="Pfam" id="PF13692">
    <property type="entry name" value="Glyco_trans_1_4"/>
    <property type="match status" value="1"/>
</dbReference>
<evidence type="ECO:0000313" key="2">
    <source>
        <dbReference type="Proteomes" id="UP001157440"/>
    </source>
</evidence>
<gene>
    <name evidence="1" type="ORF">GCM10007890_00120</name>
</gene>
<keyword evidence="2" id="KW-1185">Reference proteome</keyword>
<protein>
    <recommendedName>
        <fullName evidence="3">Glycosyltransferase</fullName>
    </recommendedName>
</protein>
<name>A0AA37T777_9HYPH</name>
<organism evidence="1 2">
    <name type="scientific">Methylobacterium tardum</name>
    <dbReference type="NCBI Taxonomy" id="374432"/>
    <lineage>
        <taxon>Bacteria</taxon>
        <taxon>Pseudomonadati</taxon>
        <taxon>Pseudomonadota</taxon>
        <taxon>Alphaproteobacteria</taxon>
        <taxon>Hyphomicrobiales</taxon>
        <taxon>Methylobacteriaceae</taxon>
        <taxon>Methylobacterium</taxon>
    </lineage>
</organism>
<comment type="caution">
    <text evidence="1">The sequence shown here is derived from an EMBL/GenBank/DDBJ whole genome shotgun (WGS) entry which is preliminary data.</text>
</comment>
<dbReference type="SUPFAM" id="SSF53756">
    <property type="entry name" value="UDP-Glycosyltransferase/glycogen phosphorylase"/>
    <property type="match status" value="1"/>
</dbReference>
<sequence>MSTEPGALTAGKVTTNNAATSEARFTGQNHRVVLVCSAYTDGRSGQTIVLDALTRSGADVVLVSLRAGPGLDQVRGHFAEVIVLPEENIWYAERGPTSATDNSLYGRATILNRCAGLLLSIEDWTVRLAERLANLGATVVVGCSGAIADLSVGAKVAAALGVPFVAYLFDDPVYQWTDERLERPAALLQERVWAPAAATILVANEEMTREMRVRNPDLVAPFAVIRNPAPAVREPDVSPRPPRSADEAWTIAYTGSVYHAQADAFRNLLAGFDWIDESWELHVASHQSEEALQLNGLAGPKLRLHGALSPTETLDLQAEADVLFLPLAFEAIPNVIRTSAPLKTGEYLASGRPILVHAPEDSWLARFFRERGCGLVVDQPSVPLLAAALLKLRRDETLRADLVRRQYAAAGEFALVSARQSFWSALDAAVNGGRS</sequence>
<dbReference type="RefSeq" id="WP_238200046.1">
    <property type="nucleotide sequence ID" value="NZ_BPQZ01000056.1"/>
</dbReference>
<reference evidence="2" key="1">
    <citation type="journal article" date="2019" name="Int. J. Syst. Evol. Microbiol.">
        <title>The Global Catalogue of Microorganisms (GCM) 10K type strain sequencing project: providing services to taxonomists for standard genome sequencing and annotation.</title>
        <authorList>
            <consortium name="The Broad Institute Genomics Platform"/>
            <consortium name="The Broad Institute Genome Sequencing Center for Infectious Disease"/>
            <person name="Wu L."/>
            <person name="Ma J."/>
        </authorList>
    </citation>
    <scope>NUCLEOTIDE SEQUENCE [LARGE SCALE GENOMIC DNA]</scope>
    <source>
        <strain evidence="2">NBRC 103632</strain>
    </source>
</reference>
<dbReference type="Gene3D" id="3.40.50.2000">
    <property type="entry name" value="Glycogen Phosphorylase B"/>
    <property type="match status" value="1"/>
</dbReference>
<accession>A0AA37T777</accession>
<dbReference type="Proteomes" id="UP001157440">
    <property type="component" value="Unassembled WGS sequence"/>
</dbReference>
<proteinExistence type="predicted"/>
<evidence type="ECO:0000313" key="1">
    <source>
        <dbReference type="EMBL" id="GLS68001.1"/>
    </source>
</evidence>